<dbReference type="GO" id="GO:0043856">
    <property type="term" value="F:anti-sigma factor antagonist activity"/>
    <property type="evidence" value="ECO:0007669"/>
    <property type="project" value="TreeGrafter"/>
</dbReference>
<evidence type="ECO:0000313" key="3">
    <source>
        <dbReference type="Proteomes" id="UP000016587"/>
    </source>
</evidence>
<dbReference type="InterPro" id="IPR036513">
    <property type="entry name" value="STAS_dom_sf"/>
</dbReference>
<dbReference type="CDD" id="cd07043">
    <property type="entry name" value="STAS_anti-anti-sigma_factors"/>
    <property type="match status" value="1"/>
</dbReference>
<reference evidence="3" key="2">
    <citation type="submission" date="2013-07" db="EMBL/GenBank/DDBJ databases">
        <authorList>
            <person name="Morais-Silva F.O."/>
            <person name="Rezende A.M."/>
            <person name="Pimentel C."/>
            <person name="Resende D.M."/>
            <person name="Santos C.I."/>
            <person name="Clemente C."/>
            <person name="de Oliveira L.M."/>
            <person name="da Silva S.M."/>
            <person name="Costa D.A."/>
            <person name="Varela-Raposo A."/>
            <person name="Horacio E.C.A."/>
            <person name="Matos M."/>
            <person name="Flores O."/>
            <person name="Ruiz J.C."/>
            <person name="Rodrigues-Pousada C."/>
        </authorList>
    </citation>
    <scope>NUCLEOTIDE SEQUENCE [LARGE SCALE GENOMIC DNA]</scope>
    <source>
        <strain evidence="3">ATCC 19364 / DSM 1382 / NCIMB 9332 / VKM B-1759</strain>
    </source>
</reference>
<evidence type="ECO:0000259" key="1">
    <source>
        <dbReference type="PROSITE" id="PS50801"/>
    </source>
</evidence>
<dbReference type="STRING" id="1121448.DGI_1949"/>
<feature type="domain" description="STAS" evidence="1">
    <location>
        <begin position="12"/>
        <end position="103"/>
    </location>
</feature>
<dbReference type="SUPFAM" id="SSF52091">
    <property type="entry name" value="SpoIIaa-like"/>
    <property type="match status" value="1"/>
</dbReference>
<dbReference type="HOGENOM" id="CLU_2259208_0_0_7"/>
<proteinExistence type="predicted"/>
<dbReference type="KEGG" id="dgg:DGI_1949"/>
<dbReference type="PATRIC" id="fig|1121448.10.peg.1904"/>
<dbReference type="InterPro" id="IPR002645">
    <property type="entry name" value="STAS_dom"/>
</dbReference>
<dbReference type="PANTHER" id="PTHR33495">
    <property type="entry name" value="ANTI-SIGMA FACTOR ANTAGONIST TM_1081-RELATED-RELATED"/>
    <property type="match status" value="1"/>
</dbReference>
<organism evidence="2 3">
    <name type="scientific">Megalodesulfovibrio gigas (strain ATCC 19364 / DSM 1382 / NCIMB 9332 / VKM B-1759)</name>
    <name type="common">Desulfovibrio gigas</name>
    <dbReference type="NCBI Taxonomy" id="1121448"/>
    <lineage>
        <taxon>Bacteria</taxon>
        <taxon>Pseudomonadati</taxon>
        <taxon>Thermodesulfobacteriota</taxon>
        <taxon>Desulfovibrionia</taxon>
        <taxon>Desulfovibrionales</taxon>
        <taxon>Desulfovibrionaceae</taxon>
        <taxon>Megalodesulfovibrio</taxon>
    </lineage>
</organism>
<name>T2GC82_MEGG1</name>
<reference evidence="2 3" key="1">
    <citation type="journal article" date="2013" name="J. Bacteriol.">
        <title>Roles of HynAB and Ech, the only two hydrogenases found in the model sulfate reducer Desulfovibrio gigas.</title>
        <authorList>
            <person name="Morais-Silva F.O."/>
            <person name="Santos C.I."/>
            <person name="Rodrigues R."/>
            <person name="Pereira I.A."/>
            <person name="Rodrigues-Pousada C."/>
        </authorList>
    </citation>
    <scope>NUCLEOTIDE SEQUENCE [LARGE SCALE GENOMIC DNA]</scope>
    <source>
        <strain evidence="3">ATCC 19364 / DSM 1382 / NCIMB 9332 / VKM B-1759</strain>
    </source>
</reference>
<evidence type="ECO:0000313" key="2">
    <source>
        <dbReference type="EMBL" id="AGW13726.1"/>
    </source>
</evidence>
<dbReference type="Pfam" id="PF01740">
    <property type="entry name" value="STAS"/>
    <property type="match status" value="1"/>
</dbReference>
<dbReference type="Gene3D" id="3.30.750.24">
    <property type="entry name" value="STAS domain"/>
    <property type="match status" value="1"/>
</dbReference>
<protein>
    <submittedName>
        <fullName evidence="2">Putative anti-sigma-factor antagonist</fullName>
    </submittedName>
</protein>
<dbReference type="AlphaFoldDB" id="T2GC82"/>
<accession>T2GC82</accession>
<gene>
    <name evidence="2" type="ORF">DGI_1949</name>
</gene>
<dbReference type="PROSITE" id="PS50801">
    <property type="entry name" value="STAS"/>
    <property type="match status" value="1"/>
</dbReference>
<dbReference type="Proteomes" id="UP000016587">
    <property type="component" value="Chromosome"/>
</dbReference>
<sequence length="103" mass="11394">MVTHRLVMTENIVAATVSALRQAAEQAMDSGATRLQLDLARVQDLDSVGLSVLIGISMSLQRAGGALELYNVRDEVFDIIHSMRLDKHFQVHRFPTERDATSS</sequence>
<keyword evidence="3" id="KW-1185">Reference proteome</keyword>
<dbReference type="EMBL" id="CP006585">
    <property type="protein sequence ID" value="AGW13726.1"/>
    <property type="molecule type" value="Genomic_DNA"/>
</dbReference>